<reference evidence="3 4" key="1">
    <citation type="journal article" date="2017" name="BMC Genomics">
        <title>Comparative genomic and phylogenomic analyses of the Bifidobacteriaceae family.</title>
        <authorList>
            <person name="Lugli G.A."/>
            <person name="Milani C."/>
            <person name="Turroni F."/>
            <person name="Duranti S."/>
            <person name="Mancabelli L."/>
            <person name="Mangifesta M."/>
            <person name="Ferrario C."/>
            <person name="Modesto M."/>
            <person name="Mattarelli P."/>
            <person name="Jiri K."/>
            <person name="van Sinderen D."/>
            <person name="Ventura M."/>
        </authorList>
    </citation>
    <scope>NUCLEOTIDE SEQUENCE [LARGE SCALE GENOMIC DNA]</scope>
    <source>
        <strain evidence="3 4">DSM 100202</strain>
    </source>
</reference>
<dbReference type="OrthoDB" id="3239259at2"/>
<gene>
    <name evidence="3" type="ORF">BHAP_0780</name>
</gene>
<accession>A0A261G1R4</accession>
<evidence type="ECO:0000313" key="4">
    <source>
        <dbReference type="Proteomes" id="UP000216074"/>
    </source>
</evidence>
<feature type="region of interest" description="Disordered" evidence="1">
    <location>
        <begin position="331"/>
        <end position="361"/>
    </location>
</feature>
<feature type="region of interest" description="Disordered" evidence="1">
    <location>
        <begin position="1"/>
        <end position="60"/>
    </location>
</feature>
<organism evidence="3 4">
    <name type="scientific">Bifidobacterium hapali</name>
    <dbReference type="NCBI Taxonomy" id="1630172"/>
    <lineage>
        <taxon>Bacteria</taxon>
        <taxon>Bacillati</taxon>
        <taxon>Actinomycetota</taxon>
        <taxon>Actinomycetes</taxon>
        <taxon>Bifidobacteriales</taxon>
        <taxon>Bifidobacteriaceae</taxon>
        <taxon>Bifidobacterium</taxon>
    </lineage>
</organism>
<proteinExistence type="predicted"/>
<feature type="compositionally biased region" description="Basic and acidic residues" evidence="1">
    <location>
        <begin position="8"/>
        <end position="25"/>
    </location>
</feature>
<keyword evidence="4" id="KW-1185">Reference proteome</keyword>
<evidence type="ECO:0000313" key="3">
    <source>
        <dbReference type="EMBL" id="OZG64926.1"/>
    </source>
</evidence>
<dbReference type="SUPFAM" id="SSF56601">
    <property type="entry name" value="beta-lactamase/transpeptidase-like"/>
    <property type="match status" value="1"/>
</dbReference>
<name>A0A261G1R4_9BIFI</name>
<keyword evidence="2" id="KW-0812">Transmembrane</keyword>
<evidence type="ECO:0000256" key="1">
    <source>
        <dbReference type="SAM" id="MobiDB-lite"/>
    </source>
</evidence>
<dbReference type="Proteomes" id="UP000216074">
    <property type="component" value="Unassembled WGS sequence"/>
</dbReference>
<sequence>MPRPHQTNAHDAHNTHVTHDYDSRPTRRVTSNTSHVSRHSDNDVRHHPNRPDHPTHAQSRAHRIMRTWAANLSQSPVYRRRLVTVLGAALAICVAVGGSVHYVWTVAVDESSQAAKQSQTATKSNDADTNNATKHATQVPQAQSLPTGTPTEIALNAIGKLDGAAQVSTTGFTLDPDTQVQLEDELNTFTNAGYEASFVIVDIKTGDALSSYAGIAHYSASAIKGPYVLALAETGAIDLKSAYLAETSDAGNTQYLIHQTISVSNNDTYFSLRLAYGTDAFAQWSQSAGVSVDVTDMSLGDFLNMSSADLARMWAKGYGYLFGSDGTTGSADGTTGSADGSDSQANSQSSPDNTTQEATDVDSAARQWLAGEFSNTLNSSIHMALGSQYSVYTKAGWINEAGLYSLNDAGIVRSSSGDYVLAVMTTAVNEYDMVSGLVSMLDTIHTDQMSA</sequence>
<dbReference type="AlphaFoldDB" id="A0A261G1R4"/>
<feature type="transmembrane region" description="Helical" evidence="2">
    <location>
        <begin position="82"/>
        <end position="104"/>
    </location>
</feature>
<dbReference type="EMBL" id="MWWY01000016">
    <property type="protein sequence ID" value="OZG64926.1"/>
    <property type="molecule type" value="Genomic_DNA"/>
</dbReference>
<feature type="compositionally biased region" description="Polar residues" evidence="1">
    <location>
        <begin position="344"/>
        <end position="358"/>
    </location>
</feature>
<dbReference type="InterPro" id="IPR012338">
    <property type="entry name" value="Beta-lactam/transpept-like"/>
</dbReference>
<dbReference type="Gene3D" id="3.40.710.10">
    <property type="entry name" value="DD-peptidase/beta-lactamase superfamily"/>
    <property type="match status" value="1"/>
</dbReference>
<keyword evidence="2" id="KW-0472">Membrane</keyword>
<keyword evidence="2" id="KW-1133">Transmembrane helix</keyword>
<comment type="caution">
    <text evidence="3">The sequence shown here is derived from an EMBL/GenBank/DDBJ whole genome shotgun (WGS) entry which is preliminary data.</text>
</comment>
<evidence type="ECO:0000256" key="2">
    <source>
        <dbReference type="SAM" id="Phobius"/>
    </source>
</evidence>
<feature type="compositionally biased region" description="Low complexity" evidence="1">
    <location>
        <begin position="331"/>
        <end position="343"/>
    </location>
</feature>
<feature type="compositionally biased region" description="Basic and acidic residues" evidence="1">
    <location>
        <begin position="38"/>
        <end position="55"/>
    </location>
</feature>
<feature type="region of interest" description="Disordered" evidence="1">
    <location>
        <begin position="117"/>
        <end position="147"/>
    </location>
</feature>
<protein>
    <submittedName>
        <fullName evidence="3">Autolysin</fullName>
    </submittedName>
</protein>